<protein>
    <submittedName>
        <fullName evidence="1">Uncharacterized protein</fullName>
    </submittedName>
</protein>
<dbReference type="InterPro" id="IPR011735">
    <property type="entry name" value="WlaTC/HtrL_glycosyltransf"/>
</dbReference>
<gene>
    <name evidence="1" type="ORF">M9Y10_020248</name>
</gene>
<keyword evidence="2" id="KW-1185">Reference proteome</keyword>
<evidence type="ECO:0000313" key="2">
    <source>
        <dbReference type="Proteomes" id="UP001470230"/>
    </source>
</evidence>
<proteinExistence type="predicted"/>
<sequence length="397" mass="47055">MSDSEEKLIEEKQQNKNSEITISLGPIKFSLKDLFDFVVCIVSLVFLLYSYDIFFPSIDIFDQITLSFWNSIRKLDHHLKHIFISAFFPIAEGPMRHPLWLYKKRAVTLFNTFTSQETLYVYTPEIGKKFLLLKNNLNYTELLNKSPEDLQFRTVSPNIKFITKYQNAFEIPKIAKYRSKYKEIADKMMRTVKYPISTEIGAIWNSKIAIIQEVIETYDPQADMFFWVDIGLIKNDEFFNRSMPYIWPSPKRLEKIFSDSDLKDRIIFTTRKKCVKLTSRSLHSFNINNLEFAYAGLFGGHKEAFKNFLTEYWKYHDLFLKKNQFVLREEKVFSVYSIFNPEKVFFFNMKQCKCYNIINSLAFTSQYNLCNCSNFVNKLDNDGKNACLHQSYLDSWL</sequence>
<organism evidence="1 2">
    <name type="scientific">Tritrichomonas musculus</name>
    <dbReference type="NCBI Taxonomy" id="1915356"/>
    <lineage>
        <taxon>Eukaryota</taxon>
        <taxon>Metamonada</taxon>
        <taxon>Parabasalia</taxon>
        <taxon>Tritrichomonadida</taxon>
        <taxon>Tritrichomonadidae</taxon>
        <taxon>Tritrichomonas</taxon>
    </lineage>
</organism>
<evidence type="ECO:0000313" key="1">
    <source>
        <dbReference type="EMBL" id="KAK8846242.1"/>
    </source>
</evidence>
<comment type="caution">
    <text evidence="1">The sequence shown here is derived from an EMBL/GenBank/DDBJ whole genome shotgun (WGS) entry which is preliminary data.</text>
</comment>
<dbReference type="Pfam" id="PF09612">
    <property type="entry name" value="HtrL_YibB"/>
    <property type="match status" value="1"/>
</dbReference>
<dbReference type="EMBL" id="JAPFFF010000029">
    <property type="protein sequence ID" value="KAK8846242.1"/>
    <property type="molecule type" value="Genomic_DNA"/>
</dbReference>
<name>A0ABR2HHY0_9EUKA</name>
<dbReference type="Proteomes" id="UP001470230">
    <property type="component" value="Unassembled WGS sequence"/>
</dbReference>
<accession>A0ABR2HHY0</accession>
<reference evidence="1 2" key="1">
    <citation type="submission" date="2024-04" db="EMBL/GenBank/DDBJ databases">
        <title>Tritrichomonas musculus Genome.</title>
        <authorList>
            <person name="Alves-Ferreira E."/>
            <person name="Grigg M."/>
            <person name="Lorenzi H."/>
            <person name="Galac M."/>
        </authorList>
    </citation>
    <scope>NUCLEOTIDE SEQUENCE [LARGE SCALE GENOMIC DNA]</scope>
    <source>
        <strain evidence="1 2">EAF2021</strain>
    </source>
</reference>